<evidence type="ECO:0000313" key="3">
    <source>
        <dbReference type="Proteomes" id="UP000308671"/>
    </source>
</evidence>
<dbReference type="AlphaFoldDB" id="A0A4S8QMI2"/>
<evidence type="ECO:0000313" key="2">
    <source>
        <dbReference type="EMBL" id="THV44295.1"/>
    </source>
</evidence>
<proteinExistence type="predicted"/>
<gene>
    <name evidence="2" type="ORF">BGAL_0679g00060</name>
</gene>
<feature type="domain" description="Rhodopsin" evidence="1">
    <location>
        <begin position="1"/>
        <end position="41"/>
    </location>
</feature>
<dbReference type="Proteomes" id="UP000308671">
    <property type="component" value="Unassembled WGS sequence"/>
</dbReference>
<organism evidence="2 3">
    <name type="scientific">Botrytis galanthina</name>
    <dbReference type="NCBI Taxonomy" id="278940"/>
    <lineage>
        <taxon>Eukaryota</taxon>
        <taxon>Fungi</taxon>
        <taxon>Dikarya</taxon>
        <taxon>Ascomycota</taxon>
        <taxon>Pezizomycotina</taxon>
        <taxon>Leotiomycetes</taxon>
        <taxon>Helotiales</taxon>
        <taxon>Sclerotiniaceae</taxon>
        <taxon>Botrytis</taxon>
    </lineage>
</organism>
<keyword evidence="3" id="KW-1185">Reference proteome</keyword>
<protein>
    <recommendedName>
        <fullName evidence="1">Rhodopsin domain-containing protein</fullName>
    </recommendedName>
</protein>
<dbReference type="EMBL" id="PQXL01000675">
    <property type="protein sequence ID" value="THV44295.1"/>
    <property type="molecule type" value="Genomic_DNA"/>
</dbReference>
<accession>A0A4S8QMI2</accession>
<dbReference type="Pfam" id="PF20684">
    <property type="entry name" value="Fung_rhodopsin"/>
    <property type="match status" value="1"/>
</dbReference>
<name>A0A4S8QMI2_9HELO</name>
<dbReference type="InterPro" id="IPR049326">
    <property type="entry name" value="Rhodopsin_dom_fungi"/>
</dbReference>
<reference evidence="2 3" key="1">
    <citation type="submission" date="2017-12" db="EMBL/GenBank/DDBJ databases">
        <title>Comparative genomics of Botrytis spp.</title>
        <authorList>
            <person name="Valero-Jimenez C.A."/>
            <person name="Tapia P."/>
            <person name="Veloso J."/>
            <person name="Silva-Moreno E."/>
            <person name="Staats M."/>
            <person name="Valdes J.H."/>
            <person name="Van Kan J.A.L."/>
        </authorList>
    </citation>
    <scope>NUCLEOTIDE SEQUENCE [LARGE SCALE GENOMIC DNA]</scope>
    <source>
        <strain evidence="2 3">MUCL435</strain>
    </source>
</reference>
<comment type="caution">
    <text evidence="2">The sequence shown here is derived from an EMBL/GenBank/DDBJ whole genome shotgun (WGS) entry which is preliminary data.</text>
</comment>
<evidence type="ECO:0000259" key="1">
    <source>
        <dbReference type="Pfam" id="PF20684"/>
    </source>
</evidence>
<sequence length="103" mass="11528">MTDIVIFLIPVPVVWKLNVPLRVKVELAVEFFIGGLGMVVCAVAENDGNSGEQIGSYDFGKDCYEDGTGALGLSELGRSVGVQAREREREREKEILKWKEWNR</sequence>
<dbReference type="OrthoDB" id="10017208at2759"/>